<dbReference type="HOGENOM" id="CLU_976709_0_0_1"/>
<keyword evidence="3" id="KW-1185">Reference proteome</keyword>
<accession>S8E7H8</accession>
<organism evidence="2 3">
    <name type="scientific">Fomitopsis schrenkii</name>
    <name type="common">Brown rot fungus</name>
    <dbReference type="NCBI Taxonomy" id="2126942"/>
    <lineage>
        <taxon>Eukaryota</taxon>
        <taxon>Fungi</taxon>
        <taxon>Dikarya</taxon>
        <taxon>Basidiomycota</taxon>
        <taxon>Agaricomycotina</taxon>
        <taxon>Agaricomycetes</taxon>
        <taxon>Polyporales</taxon>
        <taxon>Fomitopsis</taxon>
    </lineage>
</organism>
<dbReference type="Proteomes" id="UP000015241">
    <property type="component" value="Unassembled WGS sequence"/>
</dbReference>
<dbReference type="InParanoid" id="S8E7H8"/>
<evidence type="ECO:0000256" key="1">
    <source>
        <dbReference type="SAM" id="MobiDB-lite"/>
    </source>
</evidence>
<gene>
    <name evidence="2" type="ORF">FOMPIDRAFT_1049418</name>
</gene>
<dbReference type="EMBL" id="KE504147">
    <property type="protein sequence ID" value="EPT00643.1"/>
    <property type="molecule type" value="Genomic_DNA"/>
</dbReference>
<name>S8E7H8_FOMSC</name>
<evidence type="ECO:0000313" key="2">
    <source>
        <dbReference type="EMBL" id="EPT00643.1"/>
    </source>
</evidence>
<feature type="region of interest" description="Disordered" evidence="1">
    <location>
        <begin position="175"/>
        <end position="197"/>
    </location>
</feature>
<dbReference type="AlphaFoldDB" id="S8E7H8"/>
<protein>
    <submittedName>
        <fullName evidence="2">Uncharacterized protein</fullName>
    </submittedName>
</protein>
<sequence length="259" mass="28276">MPSAKPWALGWIAGREDFVELGRQLNLCTGLDADDEIELEAGAIDHVAGKTWRRNLMQCDVGGSIESVFAVYVDHVRRPYPPDWILRSELIERKYVDKLGAFMPLDERPQWFTCRTGVLASTNCGWMCRSMSHTLTRTTTGGTHCSRLKTKLGPGSAAGADDGEEGEYADDVNYIEGDSPEEDSDVGEEAHEEEGRYAAEGTALQVIAVTVPYSQDRLDDVGQAYEKPDVMAVDHSVSAATVCEDAFGAQSSALHNATL</sequence>
<reference evidence="2 3" key="1">
    <citation type="journal article" date="2012" name="Science">
        <title>The Paleozoic origin of enzymatic lignin decomposition reconstructed from 31 fungal genomes.</title>
        <authorList>
            <person name="Floudas D."/>
            <person name="Binder M."/>
            <person name="Riley R."/>
            <person name="Barry K."/>
            <person name="Blanchette R.A."/>
            <person name="Henrissat B."/>
            <person name="Martinez A.T."/>
            <person name="Otillar R."/>
            <person name="Spatafora J.W."/>
            <person name="Yadav J.S."/>
            <person name="Aerts A."/>
            <person name="Benoit I."/>
            <person name="Boyd A."/>
            <person name="Carlson A."/>
            <person name="Copeland A."/>
            <person name="Coutinho P.M."/>
            <person name="de Vries R.P."/>
            <person name="Ferreira P."/>
            <person name="Findley K."/>
            <person name="Foster B."/>
            <person name="Gaskell J."/>
            <person name="Glotzer D."/>
            <person name="Gorecki P."/>
            <person name="Heitman J."/>
            <person name="Hesse C."/>
            <person name="Hori C."/>
            <person name="Igarashi K."/>
            <person name="Jurgens J.A."/>
            <person name="Kallen N."/>
            <person name="Kersten P."/>
            <person name="Kohler A."/>
            <person name="Kuees U."/>
            <person name="Kumar T.K.A."/>
            <person name="Kuo A."/>
            <person name="LaButti K."/>
            <person name="Larrondo L.F."/>
            <person name="Lindquist E."/>
            <person name="Ling A."/>
            <person name="Lombard V."/>
            <person name="Lucas S."/>
            <person name="Lundell T."/>
            <person name="Martin R."/>
            <person name="McLaughlin D.J."/>
            <person name="Morgenstern I."/>
            <person name="Morin E."/>
            <person name="Murat C."/>
            <person name="Nagy L.G."/>
            <person name="Nolan M."/>
            <person name="Ohm R.A."/>
            <person name="Patyshakuliyeva A."/>
            <person name="Rokas A."/>
            <person name="Ruiz-Duenas F.J."/>
            <person name="Sabat G."/>
            <person name="Salamov A."/>
            <person name="Samejima M."/>
            <person name="Schmutz J."/>
            <person name="Slot J.C."/>
            <person name="St John F."/>
            <person name="Stenlid J."/>
            <person name="Sun H."/>
            <person name="Sun S."/>
            <person name="Syed K."/>
            <person name="Tsang A."/>
            <person name="Wiebenga A."/>
            <person name="Young D."/>
            <person name="Pisabarro A."/>
            <person name="Eastwood D.C."/>
            <person name="Martin F."/>
            <person name="Cullen D."/>
            <person name="Grigoriev I.V."/>
            <person name="Hibbett D.S."/>
        </authorList>
    </citation>
    <scope>NUCLEOTIDE SEQUENCE</scope>
    <source>
        <strain evidence="3">FP-58527</strain>
    </source>
</reference>
<evidence type="ECO:0000313" key="3">
    <source>
        <dbReference type="Proteomes" id="UP000015241"/>
    </source>
</evidence>
<feature type="compositionally biased region" description="Acidic residues" evidence="1">
    <location>
        <begin position="178"/>
        <end position="192"/>
    </location>
</feature>
<proteinExistence type="predicted"/>